<sequence length="168" mass="18235">MKQSEIQAGECYFDGKEGIREVVSIDPKIPTVKYRLLSAKITQEYSWTKGQMVSLIGSETTCNLSSFASWAKHHVPQAEIGNIMLRIAAKKIKLAPGEKMFMNSALDESGGAIVEGTSISFDHTEGRAVSGLEKKGLLVRDNREVTVTALGAAWFANAAEARIADMKG</sequence>
<dbReference type="RefSeq" id="WP_341744670.1">
    <property type="nucleotide sequence ID" value="NZ_CP151407.1"/>
</dbReference>
<keyword evidence="2" id="KW-1185">Reference proteome</keyword>
<organism evidence="1 2">
    <name type="scientific">Azonexus hydrophilus</name>
    <dbReference type="NCBI Taxonomy" id="418702"/>
    <lineage>
        <taxon>Bacteria</taxon>
        <taxon>Pseudomonadati</taxon>
        <taxon>Pseudomonadota</taxon>
        <taxon>Betaproteobacteria</taxon>
        <taxon>Rhodocyclales</taxon>
        <taxon>Azonexaceae</taxon>
        <taxon>Azonexus</taxon>
    </lineage>
</organism>
<dbReference type="EMBL" id="CP151407">
    <property type="protein sequence ID" value="WZJ23331.1"/>
    <property type="molecule type" value="Genomic_DNA"/>
</dbReference>
<evidence type="ECO:0000313" key="2">
    <source>
        <dbReference type="Proteomes" id="UP001479520"/>
    </source>
</evidence>
<accession>A0ABZ2XQ10</accession>
<protein>
    <submittedName>
        <fullName evidence="1">Uncharacterized protein</fullName>
    </submittedName>
</protein>
<dbReference type="Proteomes" id="UP001479520">
    <property type="component" value="Plasmid unnamed1"/>
</dbReference>
<keyword evidence="1" id="KW-0614">Plasmid</keyword>
<geneLocation type="plasmid" evidence="1 2">
    <name>unnamed1</name>
</geneLocation>
<reference evidence="1 2" key="1">
    <citation type="submission" date="2024-04" db="EMBL/GenBank/DDBJ databases">
        <title>Dissimilatory iodate-reducing microorganisms contribute to the enrichment of iodine in groundwater.</title>
        <authorList>
            <person name="Jiang Z."/>
        </authorList>
    </citation>
    <scope>NUCLEOTIDE SEQUENCE [LARGE SCALE GENOMIC DNA]</scope>
    <source>
        <strain evidence="1 2">NCP973</strain>
        <plasmid evidence="1 2">unnamed1</plasmid>
    </source>
</reference>
<gene>
    <name evidence="1" type="ORF">AADV58_18140</name>
</gene>
<proteinExistence type="predicted"/>
<evidence type="ECO:0000313" key="1">
    <source>
        <dbReference type="EMBL" id="WZJ23331.1"/>
    </source>
</evidence>
<name>A0ABZ2XQ10_9RHOO</name>